<feature type="non-terminal residue" evidence="3">
    <location>
        <position position="668"/>
    </location>
</feature>
<dbReference type="Proteomes" id="UP000547674">
    <property type="component" value="Unassembled WGS sequence"/>
</dbReference>
<evidence type="ECO:0000313" key="3">
    <source>
        <dbReference type="EMBL" id="NNF06520.1"/>
    </source>
</evidence>
<dbReference type="Gene3D" id="3.40.50.10390">
    <property type="entry name" value="Gingipain r, domain 1"/>
    <property type="match status" value="1"/>
</dbReference>
<evidence type="ECO:0000256" key="1">
    <source>
        <dbReference type="ARBA" id="ARBA00022729"/>
    </source>
</evidence>
<dbReference type="Pfam" id="PF01364">
    <property type="entry name" value="Peptidase_C25"/>
    <property type="match status" value="1"/>
</dbReference>
<dbReference type="EMBL" id="JABDJR010000275">
    <property type="protein sequence ID" value="NNF06520.1"/>
    <property type="molecule type" value="Genomic_DNA"/>
</dbReference>
<feature type="non-terminal residue" evidence="3">
    <location>
        <position position="1"/>
    </location>
</feature>
<reference evidence="3 4" key="1">
    <citation type="submission" date="2020-03" db="EMBL/GenBank/DDBJ databases">
        <title>Metabolic flexibility allows generalist bacteria to become dominant in a frequently disturbed ecosystem.</title>
        <authorList>
            <person name="Chen Y.-J."/>
            <person name="Leung P.M."/>
            <person name="Bay S.K."/>
            <person name="Hugenholtz P."/>
            <person name="Kessler A.J."/>
            <person name="Shelley G."/>
            <person name="Waite D.W."/>
            <person name="Cook P.L."/>
            <person name="Greening C."/>
        </authorList>
    </citation>
    <scope>NUCLEOTIDE SEQUENCE [LARGE SCALE GENOMIC DNA]</scope>
    <source>
        <strain evidence="3">SS_bin_28</strain>
    </source>
</reference>
<feature type="domain" description="Gingipain" evidence="2">
    <location>
        <begin position="99"/>
        <end position="475"/>
    </location>
</feature>
<proteinExistence type="predicted"/>
<evidence type="ECO:0000259" key="2">
    <source>
        <dbReference type="Pfam" id="PF01364"/>
    </source>
</evidence>
<sequence>HLDAAEDFLEFELEPGTLNKVVEIQNIPAGEGLVFDVSDSRNPVRIGGGDGTGTYEFAVPTDDGGTFALTSDQALATPVMELDTQPARWLRDTSEPLDYVIITYDDFGDAANMLADWRRDHLYGVTEERPAHVRVVNVSDVYDEFSYGMKDPAAIRYFLEYAFRYYGGAGADPLAYCVFLGDHTQDPRDNQGTGVLDYVTSWQDNRDSINFIRFGNVQYVSDDPLARFDGLTDTSTDLYLGRITVRTAAEARTLVRDKIIRNEENPDRGPWRNKVILVADDACQGRSDDSIALNHMTQTERVDTSIPQAFDRDKVYLWEYGEDCIVDSKPDAKRALLTTWTEGAWAVNYIGHGADVVLADEHVFDQVDIPLLGNDGRYPVFGAFSCSVGKFGKPLGEGLGEGLFKAPAGGALASMVATSITFSGANANLNQRFYEHMFPGEPTSPAPVGVALMDAKRGTADGNIKYVCIGDPASRPSVPERAMVVDGPTEMNRGDTVFMSLSIDGDPVDGVVDVRAQDAREAREAVFTNSRGQTTRTTYLRTGSNLYRGLAEVVAGEASVDFVVPLSLREGSDGRIRSYAWGETWDALGSLAPLAVGGEGFSPSDSTGPEAVFQLPSEVAIPGQTIEIVLEDPAGIDITQLFAFRGILLRIRDTQGIEQLRLDLTDNF</sequence>
<name>A0A7Y2E8C3_UNCEI</name>
<dbReference type="GO" id="GO:0008234">
    <property type="term" value="F:cysteine-type peptidase activity"/>
    <property type="evidence" value="ECO:0007669"/>
    <property type="project" value="InterPro"/>
</dbReference>
<dbReference type="InterPro" id="IPR001769">
    <property type="entry name" value="Gingipain"/>
</dbReference>
<evidence type="ECO:0000313" key="4">
    <source>
        <dbReference type="Proteomes" id="UP000547674"/>
    </source>
</evidence>
<keyword evidence="1" id="KW-0732">Signal</keyword>
<gene>
    <name evidence="3" type="ORF">HKN21_07145</name>
</gene>
<dbReference type="Gene3D" id="3.40.50.1460">
    <property type="match status" value="1"/>
</dbReference>
<dbReference type="InterPro" id="IPR029031">
    <property type="entry name" value="Gingipain_N_sf"/>
</dbReference>
<dbReference type="InterPro" id="IPR029030">
    <property type="entry name" value="Caspase-like_dom_sf"/>
</dbReference>
<accession>A0A7Y2E8C3</accession>
<protein>
    <recommendedName>
        <fullName evidence="2">Gingipain domain-containing protein</fullName>
    </recommendedName>
</protein>
<dbReference type="GO" id="GO:0006508">
    <property type="term" value="P:proteolysis"/>
    <property type="evidence" value="ECO:0007669"/>
    <property type="project" value="InterPro"/>
</dbReference>
<organism evidence="3 4">
    <name type="scientific">Eiseniibacteriota bacterium</name>
    <dbReference type="NCBI Taxonomy" id="2212470"/>
    <lineage>
        <taxon>Bacteria</taxon>
        <taxon>Candidatus Eiseniibacteriota</taxon>
    </lineage>
</organism>
<dbReference type="SUPFAM" id="SSF52129">
    <property type="entry name" value="Caspase-like"/>
    <property type="match status" value="1"/>
</dbReference>
<comment type="caution">
    <text evidence="3">The sequence shown here is derived from an EMBL/GenBank/DDBJ whole genome shotgun (WGS) entry which is preliminary data.</text>
</comment>
<dbReference type="AlphaFoldDB" id="A0A7Y2E8C3"/>